<organism evidence="2 3">
    <name type="scientific">Novosphingobium nitrogenifigens DSM 19370</name>
    <dbReference type="NCBI Taxonomy" id="983920"/>
    <lineage>
        <taxon>Bacteria</taxon>
        <taxon>Pseudomonadati</taxon>
        <taxon>Pseudomonadota</taxon>
        <taxon>Alphaproteobacteria</taxon>
        <taxon>Sphingomonadales</taxon>
        <taxon>Sphingomonadaceae</taxon>
        <taxon>Novosphingobium</taxon>
    </lineage>
</organism>
<dbReference type="HOGENOM" id="CLU_1546053_0_0_5"/>
<protein>
    <submittedName>
        <fullName evidence="2">Uncharacterized protein</fullName>
    </submittedName>
</protein>
<keyword evidence="3" id="KW-1185">Reference proteome</keyword>
<dbReference type="InParanoid" id="F1Z9B1"/>
<gene>
    <name evidence="2" type="ORF">Y88_0449</name>
</gene>
<comment type="caution">
    <text evidence="2">The sequence shown here is derived from an EMBL/GenBank/DDBJ whole genome shotgun (WGS) entry which is preliminary data.</text>
</comment>
<sequence length="173" mass="18164">MALILDLLAKLRPVLARFWPHILSAALALAAWHFWTRAVANAEAVRTQAAQFMQAQADAAKIAQEALHHQEAEYQAKATETQNAYEVQLADAHAAADRYIAAHRLAALPPGLRTQAAQGDASATAPSTQSGGAPLPSGVPADPVVVSADDVQACTGAVSYALKAHDWAGELGR</sequence>
<name>F1Z9B1_9SPHN</name>
<dbReference type="RefSeq" id="WP_008066861.1">
    <property type="nucleotide sequence ID" value="NZ_AQWK01000002.1"/>
</dbReference>
<feature type="region of interest" description="Disordered" evidence="1">
    <location>
        <begin position="115"/>
        <end position="141"/>
    </location>
</feature>
<dbReference type="Proteomes" id="UP000004728">
    <property type="component" value="Unassembled WGS sequence"/>
</dbReference>
<dbReference type="AlphaFoldDB" id="F1Z9B1"/>
<accession>F1Z9B1</accession>
<dbReference type="STRING" id="983920.Y88_0449"/>
<evidence type="ECO:0000313" key="2">
    <source>
        <dbReference type="EMBL" id="EGD58394.1"/>
    </source>
</evidence>
<evidence type="ECO:0000313" key="3">
    <source>
        <dbReference type="Proteomes" id="UP000004728"/>
    </source>
</evidence>
<proteinExistence type="predicted"/>
<evidence type="ECO:0000256" key="1">
    <source>
        <dbReference type="SAM" id="MobiDB-lite"/>
    </source>
</evidence>
<reference evidence="2 3" key="1">
    <citation type="journal article" date="2012" name="J. Bacteriol.">
        <title>Draft Genome Sequence of Novosphingobium nitrogenifigens Y88T.</title>
        <authorList>
            <person name="Strabala T.J."/>
            <person name="Macdonald L."/>
            <person name="Liu V."/>
            <person name="Smit A.M."/>
        </authorList>
    </citation>
    <scope>NUCLEOTIDE SEQUENCE [LARGE SCALE GENOMIC DNA]</scope>
    <source>
        <strain evidence="2 3">DSM 19370</strain>
    </source>
</reference>
<dbReference type="EMBL" id="AEWJ01000041">
    <property type="protein sequence ID" value="EGD58394.1"/>
    <property type="molecule type" value="Genomic_DNA"/>
</dbReference>